<proteinExistence type="predicted"/>
<reference evidence="2 3" key="1">
    <citation type="submission" date="2014-09" db="EMBL/GenBank/DDBJ databases">
        <title>Genome sequencing and annotation of Bacillus Okhensis strain Kh10-101T.</title>
        <authorList>
            <person name="Prakash J.S."/>
        </authorList>
    </citation>
    <scope>NUCLEOTIDE SEQUENCE [LARGE SCALE GENOMIC DNA]</scope>
    <source>
        <strain evidence="3">Kh10-101T</strain>
    </source>
</reference>
<dbReference type="CDD" id="cd02440">
    <property type="entry name" value="AdoMet_MTases"/>
    <property type="match status" value="1"/>
</dbReference>
<dbReference type="EMBL" id="JRJU01000021">
    <property type="protein sequence ID" value="KHF39249.1"/>
    <property type="molecule type" value="Genomic_DNA"/>
</dbReference>
<feature type="domain" description="Methyltransferase" evidence="1">
    <location>
        <begin position="43"/>
        <end position="150"/>
    </location>
</feature>
<evidence type="ECO:0000259" key="1">
    <source>
        <dbReference type="Pfam" id="PF13847"/>
    </source>
</evidence>
<dbReference type="AlphaFoldDB" id="A0A0B0IGR1"/>
<dbReference type="PANTHER" id="PTHR43591:SF24">
    <property type="entry name" value="2-METHOXY-6-POLYPRENYL-1,4-BENZOQUINOL METHYLASE, MITOCHONDRIAL"/>
    <property type="match status" value="1"/>
</dbReference>
<dbReference type="STRING" id="333138.LQ50_16210"/>
<dbReference type="GO" id="GO:0008168">
    <property type="term" value="F:methyltransferase activity"/>
    <property type="evidence" value="ECO:0007669"/>
    <property type="project" value="TreeGrafter"/>
</dbReference>
<dbReference type="PANTHER" id="PTHR43591">
    <property type="entry name" value="METHYLTRANSFERASE"/>
    <property type="match status" value="1"/>
</dbReference>
<sequence>MAYENFNSIEKKQLFERKVAYLESPNKRGGVTPESLQEILQIKGNENILDLGAGTGYLSIPIAQKTNGTVYALDYDSNMLSFMKKRIAENKIVNVHPLKGNIESIPLPYESVDIVIASLVLHETKHLNLVLNEIKHVLKPGGILVCIELEKQEKDHHNHPRIDILDMKKEIKNTDLIVTDVLNPTNETYIIMAEKMNQKKSL</sequence>
<dbReference type="InterPro" id="IPR029063">
    <property type="entry name" value="SAM-dependent_MTases_sf"/>
</dbReference>
<dbReference type="RefSeq" id="WP_034630894.1">
    <property type="nucleotide sequence ID" value="NZ_JRJU01000021.1"/>
</dbReference>
<evidence type="ECO:0000313" key="2">
    <source>
        <dbReference type="EMBL" id="KHF39249.1"/>
    </source>
</evidence>
<dbReference type="Proteomes" id="UP000030832">
    <property type="component" value="Unassembled WGS sequence"/>
</dbReference>
<accession>A0A0B0IGR1</accession>
<evidence type="ECO:0000313" key="3">
    <source>
        <dbReference type="Proteomes" id="UP000030832"/>
    </source>
</evidence>
<comment type="caution">
    <text evidence="2">The sequence shown here is derived from an EMBL/GenBank/DDBJ whole genome shotgun (WGS) entry which is preliminary data.</text>
</comment>
<gene>
    <name evidence="2" type="ORF">LQ50_16210</name>
</gene>
<dbReference type="eggNOG" id="COG2226">
    <property type="taxonomic scope" value="Bacteria"/>
</dbReference>
<keyword evidence="3" id="KW-1185">Reference proteome</keyword>
<dbReference type="SUPFAM" id="SSF53335">
    <property type="entry name" value="S-adenosyl-L-methionine-dependent methyltransferases"/>
    <property type="match status" value="1"/>
</dbReference>
<organism evidence="2 3">
    <name type="scientific">Halalkalibacter okhensis</name>
    <dbReference type="NCBI Taxonomy" id="333138"/>
    <lineage>
        <taxon>Bacteria</taxon>
        <taxon>Bacillati</taxon>
        <taxon>Bacillota</taxon>
        <taxon>Bacilli</taxon>
        <taxon>Bacillales</taxon>
        <taxon>Bacillaceae</taxon>
        <taxon>Halalkalibacter</taxon>
    </lineage>
</organism>
<protein>
    <recommendedName>
        <fullName evidence="1">Methyltransferase domain-containing protein</fullName>
    </recommendedName>
</protein>
<dbReference type="Pfam" id="PF13847">
    <property type="entry name" value="Methyltransf_31"/>
    <property type="match status" value="1"/>
</dbReference>
<dbReference type="Gene3D" id="3.40.50.150">
    <property type="entry name" value="Vaccinia Virus protein VP39"/>
    <property type="match status" value="1"/>
</dbReference>
<dbReference type="InterPro" id="IPR025714">
    <property type="entry name" value="Methyltranfer_dom"/>
</dbReference>
<dbReference type="OrthoDB" id="9784101at2"/>
<name>A0A0B0IGR1_9BACI</name>